<organism evidence="5 8">
    <name type="scientific">Parabacteroides merdae</name>
    <dbReference type="NCBI Taxonomy" id="46503"/>
    <lineage>
        <taxon>Bacteria</taxon>
        <taxon>Pseudomonadati</taxon>
        <taxon>Bacteroidota</taxon>
        <taxon>Bacteroidia</taxon>
        <taxon>Bacteroidales</taxon>
        <taxon>Tannerellaceae</taxon>
        <taxon>Parabacteroides</taxon>
    </lineage>
</organism>
<dbReference type="Pfam" id="PF00326">
    <property type="entry name" value="Peptidase_S9"/>
    <property type="match status" value="1"/>
</dbReference>
<dbReference type="GO" id="GO:0006508">
    <property type="term" value="P:proteolysis"/>
    <property type="evidence" value="ECO:0007669"/>
    <property type="project" value="InterPro"/>
</dbReference>
<dbReference type="InterPro" id="IPR029058">
    <property type="entry name" value="AB_hydrolase_fold"/>
</dbReference>
<feature type="domain" description="Peptidase S9 prolyl oligopeptidase catalytic" evidence="2">
    <location>
        <begin position="566"/>
        <end position="762"/>
    </location>
</feature>
<dbReference type="InterPro" id="IPR002469">
    <property type="entry name" value="Peptidase_S9B_N"/>
</dbReference>
<protein>
    <submittedName>
        <fullName evidence="4">Prolyl oligopeptidase family serine peptidase</fullName>
    </submittedName>
    <submittedName>
        <fullName evidence="5">S9 family peptidase</fullName>
    </submittedName>
</protein>
<evidence type="ECO:0000313" key="5">
    <source>
        <dbReference type="EMBL" id="RGZ49647.1"/>
    </source>
</evidence>
<dbReference type="Proteomes" id="UP000285173">
    <property type="component" value="Unassembled WGS sequence"/>
</dbReference>
<dbReference type="EMBL" id="WNCN01000007">
    <property type="protein sequence ID" value="MTU39255.1"/>
    <property type="molecule type" value="Genomic_DNA"/>
</dbReference>
<gene>
    <name evidence="6" type="ORF">DW191_12585</name>
    <name evidence="5" type="ORF">DW986_05080</name>
    <name evidence="4" type="ORF">GMD82_07090</name>
</gene>
<dbReference type="Pfam" id="PF00930">
    <property type="entry name" value="DPPIV_N"/>
    <property type="match status" value="1"/>
</dbReference>
<keyword evidence="1" id="KW-0732">Signal</keyword>
<evidence type="ECO:0000256" key="1">
    <source>
        <dbReference type="SAM" id="SignalP"/>
    </source>
</evidence>
<dbReference type="EMBL" id="QRKC01000005">
    <property type="protein sequence ID" value="RHH76782.1"/>
    <property type="molecule type" value="Genomic_DNA"/>
</dbReference>
<keyword evidence="9" id="KW-1185">Reference proteome</keyword>
<feature type="chain" id="PRO_5044599846" evidence="1">
    <location>
        <begin position="22"/>
        <end position="769"/>
    </location>
</feature>
<dbReference type="InterPro" id="IPR001375">
    <property type="entry name" value="Peptidase_S9_cat"/>
</dbReference>
<dbReference type="Proteomes" id="UP000283732">
    <property type="component" value="Unassembled WGS sequence"/>
</dbReference>
<evidence type="ECO:0000313" key="7">
    <source>
        <dbReference type="Proteomes" id="UP000283732"/>
    </source>
</evidence>
<dbReference type="Gene3D" id="3.40.50.1820">
    <property type="entry name" value="alpha/beta hydrolase"/>
    <property type="match status" value="1"/>
</dbReference>
<evidence type="ECO:0000313" key="9">
    <source>
        <dbReference type="Proteomes" id="UP000434916"/>
    </source>
</evidence>
<dbReference type="Proteomes" id="UP000434916">
    <property type="component" value="Unassembled WGS sequence"/>
</dbReference>
<dbReference type="GO" id="GO:0008239">
    <property type="term" value="F:dipeptidyl-peptidase activity"/>
    <property type="evidence" value="ECO:0007669"/>
    <property type="project" value="TreeGrafter"/>
</dbReference>
<dbReference type="GO" id="GO:0008236">
    <property type="term" value="F:serine-type peptidase activity"/>
    <property type="evidence" value="ECO:0007669"/>
    <property type="project" value="InterPro"/>
</dbReference>
<dbReference type="SUPFAM" id="SSF53474">
    <property type="entry name" value="alpha/beta-Hydrolases"/>
    <property type="match status" value="1"/>
</dbReference>
<name>A0A3R5ZBG1_9BACT</name>
<dbReference type="PANTHER" id="PTHR11731:SF193">
    <property type="entry name" value="DIPEPTIDYL PEPTIDASE 9"/>
    <property type="match status" value="1"/>
</dbReference>
<feature type="signal peptide" evidence="1">
    <location>
        <begin position="1"/>
        <end position="21"/>
    </location>
</feature>
<evidence type="ECO:0000313" key="8">
    <source>
        <dbReference type="Proteomes" id="UP000285173"/>
    </source>
</evidence>
<dbReference type="InterPro" id="IPR050278">
    <property type="entry name" value="Serine_Prot_S9B/DPPIV"/>
</dbReference>
<dbReference type="RefSeq" id="WP_005648031.1">
    <property type="nucleotide sequence ID" value="NZ_CP072229.1"/>
</dbReference>
<proteinExistence type="predicted"/>
<reference evidence="7 8" key="1">
    <citation type="submission" date="2018-08" db="EMBL/GenBank/DDBJ databases">
        <title>A genome reference for cultivated species of the human gut microbiota.</title>
        <authorList>
            <person name="Zou Y."/>
            <person name="Xue W."/>
            <person name="Luo G."/>
        </authorList>
    </citation>
    <scope>NUCLEOTIDE SEQUENCE [LARGE SCALE GENOMIC DNA]</scope>
    <source>
        <strain evidence="6 7">AM16-50</strain>
        <strain evidence="5 8">AM50-15</strain>
    </source>
</reference>
<dbReference type="PANTHER" id="PTHR11731">
    <property type="entry name" value="PROTEASE FAMILY S9B,C DIPEPTIDYL-PEPTIDASE IV-RELATED"/>
    <property type="match status" value="1"/>
</dbReference>
<dbReference type="Gene3D" id="2.140.10.30">
    <property type="entry name" value="Dipeptidylpeptidase IV, N-terminal domain"/>
    <property type="match status" value="1"/>
</dbReference>
<evidence type="ECO:0000313" key="4">
    <source>
        <dbReference type="EMBL" id="MTU39255.1"/>
    </source>
</evidence>
<evidence type="ECO:0000313" key="6">
    <source>
        <dbReference type="EMBL" id="RHH76782.1"/>
    </source>
</evidence>
<feature type="domain" description="Dipeptidylpeptidase IV N-terminal" evidence="3">
    <location>
        <begin position="129"/>
        <end position="477"/>
    </location>
</feature>
<comment type="caution">
    <text evidence="5">The sequence shown here is derived from an EMBL/GenBank/DDBJ whole genome shotgun (WGS) entry which is preliminary data.</text>
</comment>
<sequence>MKLNKLIIPVACILLAGNASMAQVIMPWENRTETDGDPFAKGETTATKGKLHLEEIIGGRLIQTKGIGAMTWMKDGERYSRMEPNAETGGMDIVAYRAKDNRREVIIPSSMFINKETGKPIAIRSISWSTDNGKVLIYNNTKRVWRYDTRGDYWVLTLKDGTLRQLGKGLPESSMMFAKFSPDGTRVAFVSNNNIYVEDVASGQITQLTHDGSQTIVNGTFDWVYEEEFACRDGFRWSPDGQYIAYWQSDTKGTGVFDIINNVDSIYPTILHFPYPKAGSTNSAVKVGYLPAAGGATTWIEIPGDPRNNYIPRMEFIPGSNELFIQQMNRPQNTNKVWIARIGSPTPQNIFTDTDAAWLDTNDNIQWLKDNTWFTWESERNGWRHLYRISRDGKEIQPVTKGDFDYISPVGTDLQKGLVYFIASPENYTQRYLYSAELFGKGEVKRLSPAGQPGQHRYNMSPTGKWAVHTYSNAATPSMIDMVSFPKHQSVRMIEDNAKAREQYAALGLNPKEFVKVTSGNLELDAWMIKPVNFDPTKKYPVIIEVYGEPASSTVQDVWGGGDLWNQYVANLGYIVVSIDNRGANTPRGREWRKCIYGEVGTFASEDQARGIQDMARRYPFIDADRIGITGWSGGGSQTLNSMFRYPDVFHTGIAIAFVADQRTYDTIYQERYMNTPQNNPEGYRKGSPITYASGLKGNLLLIHGTGDDNVHYQNCEMLVDELVKHGKMFSQVSYPMRSHGIYERPGTTLHLRMTMAKYWLDHLPAGGR</sequence>
<evidence type="ECO:0000259" key="3">
    <source>
        <dbReference type="Pfam" id="PF00930"/>
    </source>
</evidence>
<evidence type="ECO:0000259" key="2">
    <source>
        <dbReference type="Pfam" id="PF00326"/>
    </source>
</evidence>
<dbReference type="AlphaFoldDB" id="A0A3R5ZBG1"/>
<dbReference type="SUPFAM" id="SSF82171">
    <property type="entry name" value="DPP6 N-terminal domain-like"/>
    <property type="match status" value="1"/>
</dbReference>
<reference evidence="4 9" key="2">
    <citation type="journal article" date="2019" name="Nat. Med.">
        <title>A library of human gut bacterial isolates paired with longitudinal multiomics data enables mechanistic microbiome research.</title>
        <authorList>
            <person name="Poyet M."/>
            <person name="Groussin M."/>
            <person name="Gibbons S.M."/>
            <person name="Avila-Pacheco J."/>
            <person name="Jiang X."/>
            <person name="Kearney S.M."/>
            <person name="Perrotta A.R."/>
            <person name="Berdy B."/>
            <person name="Zhao S."/>
            <person name="Lieberman T.D."/>
            <person name="Swanson P.K."/>
            <person name="Smith M."/>
            <person name="Roesemann S."/>
            <person name="Alexander J.E."/>
            <person name="Rich S.A."/>
            <person name="Livny J."/>
            <person name="Vlamakis H."/>
            <person name="Clish C."/>
            <person name="Bullock K."/>
            <person name="Deik A."/>
            <person name="Scott J."/>
            <person name="Pierce K.A."/>
            <person name="Xavier R.J."/>
            <person name="Alm E.J."/>
        </authorList>
    </citation>
    <scope>NUCLEOTIDE SEQUENCE [LARGE SCALE GENOMIC DNA]</scope>
    <source>
        <strain evidence="4 9">BIOML-A29</strain>
    </source>
</reference>
<accession>A0A3R5ZBG1</accession>
<dbReference type="EMBL" id="QSEF01000006">
    <property type="protein sequence ID" value="RGZ49647.1"/>
    <property type="molecule type" value="Genomic_DNA"/>
</dbReference>